<accession>A0ABR2GJN1</accession>
<evidence type="ECO:0000313" key="1">
    <source>
        <dbReference type="EMBL" id="KAK8834118.1"/>
    </source>
</evidence>
<sequence>MKSVPTSDLDFNFLRRKIRELLNDAVASALIFDEEIQKNGDEGDFNEMPSSIIKTCLNALLDKNYEKFGEKFDEIQNQINNTKYKDNMLLLWGPLGEINYAVGNFGSFRSVLTYPVLTTASTREVMLPKKDGTLVNEVGYLKDPDEVKKLTKEAVYEIVKEVMTEGLGKSLL</sequence>
<proteinExistence type="predicted"/>
<dbReference type="Proteomes" id="UP001470230">
    <property type="component" value="Unassembled WGS sequence"/>
</dbReference>
<dbReference type="EMBL" id="JAPFFF010000023">
    <property type="protein sequence ID" value="KAK8852523.1"/>
    <property type="molecule type" value="Genomic_DNA"/>
</dbReference>
<dbReference type="EMBL" id="JAPFFF010000502">
    <property type="protein sequence ID" value="KAK8834118.1"/>
    <property type="molecule type" value="Genomic_DNA"/>
</dbReference>
<comment type="caution">
    <text evidence="1">The sequence shown here is derived from an EMBL/GenBank/DDBJ whole genome shotgun (WGS) entry which is preliminary data.</text>
</comment>
<organism evidence="1 3">
    <name type="scientific">Tritrichomonas musculus</name>
    <dbReference type="NCBI Taxonomy" id="1915356"/>
    <lineage>
        <taxon>Eukaryota</taxon>
        <taxon>Metamonada</taxon>
        <taxon>Parabasalia</taxon>
        <taxon>Tritrichomonadida</taxon>
        <taxon>Tritrichomonadidae</taxon>
        <taxon>Tritrichomonas</taxon>
    </lineage>
</organism>
<keyword evidence="3" id="KW-1185">Reference proteome</keyword>
<reference evidence="1 3" key="1">
    <citation type="submission" date="2024-04" db="EMBL/GenBank/DDBJ databases">
        <title>Tritrichomonas musculus Genome.</title>
        <authorList>
            <person name="Alves-Ferreira E."/>
            <person name="Grigg M."/>
            <person name="Lorenzi H."/>
            <person name="Galac M."/>
        </authorList>
    </citation>
    <scope>NUCLEOTIDE SEQUENCE [LARGE SCALE GENOMIC DNA]</scope>
    <source>
        <strain evidence="1 3">EAF2021</strain>
    </source>
</reference>
<protein>
    <submittedName>
        <fullName evidence="1">Uncharacterized protein</fullName>
    </submittedName>
</protein>
<gene>
    <name evidence="2" type="ORF">M9Y10_017508</name>
    <name evidence="1" type="ORF">M9Y10_036103</name>
</gene>
<evidence type="ECO:0000313" key="3">
    <source>
        <dbReference type="Proteomes" id="UP001470230"/>
    </source>
</evidence>
<name>A0ABR2GJN1_9EUKA</name>
<evidence type="ECO:0000313" key="2">
    <source>
        <dbReference type="EMBL" id="KAK8852523.1"/>
    </source>
</evidence>